<name>A0A833UQB5_ACIBZ</name>
<evidence type="ECO:0000256" key="2">
    <source>
        <dbReference type="ARBA" id="ARBA00006100"/>
    </source>
</evidence>
<comment type="function">
    <text evidence="10">Probably acts as a heme chaperone, transferring heme to an unknown acceptor. Binds one molecule of heme per monomer, possibly covalently. Binds 1 [4Fe-4S] cluster. The cluster is coordinated with 3 cysteines and an exchangeable S-adenosyl-L-methionine.</text>
</comment>
<dbReference type="GO" id="GO:0051539">
    <property type="term" value="F:4 iron, 4 sulfur cluster binding"/>
    <property type="evidence" value="ECO:0007669"/>
    <property type="project" value="UniProtKB-UniRule"/>
</dbReference>
<keyword evidence="9 10" id="KW-0143">Chaperone</keyword>
<dbReference type="InterPro" id="IPR006638">
    <property type="entry name" value="Elp3/MiaA/NifB-like_rSAM"/>
</dbReference>
<evidence type="ECO:0000256" key="4">
    <source>
        <dbReference type="ARBA" id="ARBA00022617"/>
    </source>
</evidence>
<dbReference type="InterPro" id="IPR007197">
    <property type="entry name" value="rSAM"/>
</dbReference>
<accession>A0A833UQB5</accession>
<keyword evidence="10" id="KW-0963">Cytoplasm</keyword>
<evidence type="ECO:0000256" key="5">
    <source>
        <dbReference type="ARBA" id="ARBA00022691"/>
    </source>
</evidence>
<comment type="caution">
    <text evidence="12">The sequence shown here is derived from an EMBL/GenBank/DDBJ whole genome shotgun (WGS) entry which is preliminary data.</text>
</comment>
<dbReference type="SFLD" id="SFLDS00029">
    <property type="entry name" value="Radical_SAM"/>
    <property type="match status" value="1"/>
</dbReference>
<dbReference type="PANTHER" id="PTHR13932:SF5">
    <property type="entry name" value="RADICAL S-ADENOSYL METHIONINE DOMAIN-CONTAINING PROTEIN 1, MITOCHONDRIAL"/>
    <property type="match status" value="1"/>
</dbReference>
<dbReference type="PANTHER" id="PTHR13932">
    <property type="entry name" value="COPROPORPHYRINIGEN III OXIDASE"/>
    <property type="match status" value="1"/>
</dbReference>
<comment type="cofactor">
    <cofactor evidence="1">
        <name>[4Fe-4S] cluster</name>
        <dbReference type="ChEBI" id="CHEBI:49883"/>
    </cofactor>
</comment>
<dbReference type="AlphaFoldDB" id="A0A833UQB5"/>
<organism evidence="12 13">
    <name type="scientific">Acinetobacter bereziniae</name>
    <name type="common">Acinetobacter genomosp. 10</name>
    <dbReference type="NCBI Taxonomy" id="106648"/>
    <lineage>
        <taxon>Bacteria</taxon>
        <taxon>Pseudomonadati</taxon>
        <taxon>Pseudomonadota</taxon>
        <taxon>Gammaproteobacteria</taxon>
        <taxon>Moraxellales</taxon>
        <taxon>Moraxellaceae</taxon>
        <taxon>Acinetobacter</taxon>
    </lineage>
</organism>
<dbReference type="SFLD" id="SFLDG01065">
    <property type="entry name" value="anaerobic_coproporphyrinogen-I"/>
    <property type="match status" value="1"/>
</dbReference>
<keyword evidence="6 10" id="KW-0479">Metal-binding</keyword>
<evidence type="ECO:0000259" key="11">
    <source>
        <dbReference type="PROSITE" id="PS51918"/>
    </source>
</evidence>
<dbReference type="EMBL" id="WNDP01000064">
    <property type="protein sequence ID" value="KAF1024336.1"/>
    <property type="molecule type" value="Genomic_DNA"/>
</dbReference>
<feature type="domain" description="Radical SAM core" evidence="11">
    <location>
        <begin position="23"/>
        <end position="263"/>
    </location>
</feature>
<keyword evidence="8 10" id="KW-0411">Iron-sulfur</keyword>
<keyword evidence="5 10" id="KW-0949">S-adenosyl-L-methionine</keyword>
<dbReference type="Proteomes" id="UP000490535">
    <property type="component" value="Unassembled WGS sequence"/>
</dbReference>
<evidence type="ECO:0000313" key="12">
    <source>
        <dbReference type="EMBL" id="KAF1024336.1"/>
    </source>
</evidence>
<keyword evidence="4 10" id="KW-0349">Heme</keyword>
<evidence type="ECO:0000256" key="7">
    <source>
        <dbReference type="ARBA" id="ARBA00023004"/>
    </source>
</evidence>
<dbReference type="GO" id="GO:0004109">
    <property type="term" value="F:coproporphyrinogen oxidase activity"/>
    <property type="evidence" value="ECO:0007669"/>
    <property type="project" value="InterPro"/>
</dbReference>
<dbReference type="PROSITE" id="PS51918">
    <property type="entry name" value="RADICAL_SAM"/>
    <property type="match status" value="1"/>
</dbReference>
<evidence type="ECO:0000256" key="10">
    <source>
        <dbReference type="RuleBase" id="RU364116"/>
    </source>
</evidence>
<dbReference type="NCBIfam" id="TIGR00539">
    <property type="entry name" value="hemN_rel"/>
    <property type="match status" value="1"/>
</dbReference>
<evidence type="ECO:0000256" key="3">
    <source>
        <dbReference type="ARBA" id="ARBA00017228"/>
    </source>
</evidence>
<evidence type="ECO:0000256" key="1">
    <source>
        <dbReference type="ARBA" id="ARBA00001966"/>
    </source>
</evidence>
<keyword evidence="10" id="KW-0004">4Fe-4S</keyword>
<dbReference type="InterPro" id="IPR004559">
    <property type="entry name" value="HemW-like"/>
</dbReference>
<proteinExistence type="inferred from homology"/>
<reference evidence="13" key="1">
    <citation type="journal article" date="2020" name="MBio">
        <title>Horizontal gene transfer to a defensive symbiont with a reduced genome amongst a multipartite beetle microbiome.</title>
        <authorList>
            <person name="Waterworth S.C."/>
            <person name="Florez L.V."/>
            <person name="Rees E.R."/>
            <person name="Hertweck C."/>
            <person name="Kaltenpoth M."/>
            <person name="Kwan J.C."/>
        </authorList>
    </citation>
    <scope>NUCLEOTIDE SEQUENCE [LARGE SCALE GENOMIC DNA]</scope>
</reference>
<evidence type="ECO:0000256" key="9">
    <source>
        <dbReference type="ARBA" id="ARBA00023186"/>
    </source>
</evidence>
<dbReference type="SFLD" id="SFLDF00562">
    <property type="entry name" value="HemN-like__clustered_with_heat"/>
    <property type="match status" value="1"/>
</dbReference>
<sequence length="402" mass="45814">MLEVMLKLTILLLALSFSLTALIPQNIPLSLYIHMPWCVRKCPYCDFNSHAVPDGQLSLDLEQQYLQALVEDFQMQIEFAQGRKIHSVFIGGGTPSLISAQGYHWLFSQLKALLPFEQECEITLEANPGTVEHDPFADYLATGINRLSLGVQSFNTEHLKKLGRIHSNNDAVLAIQNAREAGFQRVNVDLMHGLPEQTLEQALYDLKQAVENGATHISWYQLTIEPNTVFFRTQPILPVDDVLEEIQEQGEQYLKDSGFINYEVSAWRKEQPSAHNLNYWQFGDYLAIGAGAHGKVTQTDGVYRFQKTRLPKDYLAKVPAEHLQFKRIEDVEMPFEFMMNALRLNDGVVAELYTERTGLNLADLNKRMKSLKQRHLMLNDTTRLSCTAQGHVFLNSVLQEFL</sequence>
<dbReference type="SFLD" id="SFLDF00288">
    <property type="entry name" value="HemN-like__clustered_with_nucl"/>
    <property type="match status" value="1"/>
</dbReference>
<comment type="similarity">
    <text evidence="2">Belongs to the anaerobic coproporphyrinogen-III oxidase family. HemW subfamily.</text>
</comment>
<dbReference type="SUPFAM" id="SSF102114">
    <property type="entry name" value="Radical SAM enzymes"/>
    <property type="match status" value="1"/>
</dbReference>
<protein>
    <recommendedName>
        <fullName evidence="3 10">Heme chaperone HemW</fullName>
    </recommendedName>
</protein>
<comment type="subcellular location">
    <subcellularLocation>
        <location evidence="10">Cytoplasm</location>
    </subcellularLocation>
</comment>
<dbReference type="SFLD" id="SFLDG01082">
    <property type="entry name" value="B12-binding_domain_containing"/>
    <property type="match status" value="1"/>
</dbReference>
<dbReference type="InterPro" id="IPR034505">
    <property type="entry name" value="Coproporphyrinogen-III_oxidase"/>
</dbReference>
<dbReference type="SMART" id="SM00729">
    <property type="entry name" value="Elp3"/>
    <property type="match status" value="1"/>
</dbReference>
<dbReference type="InterPro" id="IPR010723">
    <property type="entry name" value="HemN_C"/>
</dbReference>
<evidence type="ECO:0000256" key="6">
    <source>
        <dbReference type="ARBA" id="ARBA00022723"/>
    </source>
</evidence>
<dbReference type="Pfam" id="PF06969">
    <property type="entry name" value="HemN_C"/>
    <property type="match status" value="1"/>
</dbReference>
<evidence type="ECO:0000256" key="8">
    <source>
        <dbReference type="ARBA" id="ARBA00023014"/>
    </source>
</evidence>
<dbReference type="Gene3D" id="3.20.20.70">
    <property type="entry name" value="Aldolase class I"/>
    <property type="match status" value="1"/>
</dbReference>
<evidence type="ECO:0000313" key="13">
    <source>
        <dbReference type="Proteomes" id="UP000490535"/>
    </source>
</evidence>
<gene>
    <name evidence="12" type="primary">hemN_1</name>
    <name evidence="12" type="ORF">GAK29_02630</name>
</gene>
<dbReference type="GO" id="GO:0005737">
    <property type="term" value="C:cytoplasm"/>
    <property type="evidence" value="ECO:0007669"/>
    <property type="project" value="UniProtKB-SubCell"/>
</dbReference>
<dbReference type="InterPro" id="IPR058240">
    <property type="entry name" value="rSAM_sf"/>
</dbReference>
<dbReference type="Pfam" id="PF04055">
    <property type="entry name" value="Radical_SAM"/>
    <property type="match status" value="1"/>
</dbReference>
<keyword evidence="7 10" id="KW-0408">Iron</keyword>
<dbReference type="InterPro" id="IPR013785">
    <property type="entry name" value="Aldolase_TIM"/>
</dbReference>
<dbReference type="CDD" id="cd01335">
    <property type="entry name" value="Radical_SAM"/>
    <property type="match status" value="1"/>
</dbReference>
<dbReference type="GO" id="GO:0046872">
    <property type="term" value="F:metal ion binding"/>
    <property type="evidence" value="ECO:0007669"/>
    <property type="project" value="UniProtKB-UniRule"/>
</dbReference>
<dbReference type="GO" id="GO:0006779">
    <property type="term" value="P:porphyrin-containing compound biosynthetic process"/>
    <property type="evidence" value="ECO:0007669"/>
    <property type="project" value="InterPro"/>
</dbReference>